<proteinExistence type="predicted"/>
<gene>
    <name evidence="1" type="ORF">A3K52_00390</name>
</gene>
<dbReference type="EMBL" id="MGBR01000001">
    <property type="protein sequence ID" value="OGK73248.1"/>
    <property type="molecule type" value="Genomic_DNA"/>
</dbReference>
<reference evidence="1 2" key="1">
    <citation type="journal article" date="2016" name="Nat. Commun.">
        <title>Thousands of microbial genomes shed light on interconnected biogeochemical processes in an aquifer system.</title>
        <authorList>
            <person name="Anantharaman K."/>
            <person name="Brown C.T."/>
            <person name="Hug L.A."/>
            <person name="Sharon I."/>
            <person name="Castelle C.J."/>
            <person name="Probst A.J."/>
            <person name="Thomas B.C."/>
            <person name="Singh A."/>
            <person name="Wilkins M.J."/>
            <person name="Karaoz U."/>
            <person name="Brodie E.L."/>
            <person name="Williams K.H."/>
            <person name="Hubbard S.S."/>
            <person name="Banfield J.F."/>
        </authorList>
    </citation>
    <scope>NUCLEOTIDE SEQUENCE [LARGE SCALE GENOMIC DNA]</scope>
</reference>
<evidence type="ECO:0000313" key="1">
    <source>
        <dbReference type="EMBL" id="OGK73248.1"/>
    </source>
</evidence>
<comment type="caution">
    <text evidence="1">The sequence shown here is derived from an EMBL/GenBank/DDBJ whole genome shotgun (WGS) entry which is preliminary data.</text>
</comment>
<dbReference type="AlphaFoldDB" id="A0A1F7KZG6"/>
<protein>
    <submittedName>
        <fullName evidence="1">Uncharacterized protein</fullName>
    </submittedName>
</protein>
<sequence length="203" mass="22560">MGAEHHRLPKENLGVIEHNIGPTIIIASFLNTHSDPRGEHPNIDIATKRTGVWLTTPHMIQDELYDFIIGPDGLASCIAVRRNDGKPVIVQGFSTDSISVSLVKDVESHDNATFTNIPEGEGTQSVVSKWYKRDGFVECYTVLTLPISPSDNPVNSFSPYAERKNLISGMNNRGFLRLVPNMAWPLRNTDKSELPFGRELGKH</sequence>
<dbReference type="Proteomes" id="UP000177050">
    <property type="component" value="Unassembled WGS sequence"/>
</dbReference>
<name>A0A1F7KZG6_9BACT</name>
<accession>A0A1F7KZG6</accession>
<organism evidence="1 2">
    <name type="scientific">Candidatus Roizmanbacteria bacterium RIFOXYD1_FULL_38_12</name>
    <dbReference type="NCBI Taxonomy" id="1802093"/>
    <lineage>
        <taxon>Bacteria</taxon>
        <taxon>Candidatus Roizmaniibacteriota</taxon>
    </lineage>
</organism>
<evidence type="ECO:0000313" key="2">
    <source>
        <dbReference type="Proteomes" id="UP000177050"/>
    </source>
</evidence>